<evidence type="ECO:0000313" key="2">
    <source>
        <dbReference type="EMBL" id="CAL6085596.1"/>
    </source>
</evidence>
<dbReference type="EMBL" id="CAXDID020000387">
    <property type="protein sequence ID" value="CAL6085596.1"/>
    <property type="molecule type" value="Genomic_DNA"/>
</dbReference>
<accession>A0AA86Q0X3</accession>
<gene>
    <name evidence="1" type="ORF">HINF_LOCUS37356</name>
    <name evidence="2" type="ORF">HINF_LOCUS62758</name>
</gene>
<name>A0AA86Q0X3_9EUKA</name>
<dbReference type="Proteomes" id="UP001642409">
    <property type="component" value="Unassembled WGS sequence"/>
</dbReference>
<keyword evidence="3" id="KW-1185">Reference proteome</keyword>
<organism evidence="1">
    <name type="scientific">Hexamita inflata</name>
    <dbReference type="NCBI Taxonomy" id="28002"/>
    <lineage>
        <taxon>Eukaryota</taxon>
        <taxon>Metamonada</taxon>
        <taxon>Diplomonadida</taxon>
        <taxon>Hexamitidae</taxon>
        <taxon>Hexamitinae</taxon>
        <taxon>Hexamita</taxon>
    </lineage>
</organism>
<evidence type="ECO:0000313" key="1">
    <source>
        <dbReference type="EMBL" id="CAI9949711.1"/>
    </source>
</evidence>
<dbReference type="AlphaFoldDB" id="A0AA86Q0X3"/>
<protein>
    <submittedName>
        <fullName evidence="2">Hypothetical_protein</fullName>
    </submittedName>
</protein>
<comment type="caution">
    <text evidence="1">The sequence shown here is derived from an EMBL/GenBank/DDBJ whole genome shotgun (WGS) entry which is preliminary data.</text>
</comment>
<evidence type="ECO:0000313" key="3">
    <source>
        <dbReference type="Proteomes" id="UP001642409"/>
    </source>
</evidence>
<dbReference type="EMBL" id="CATOUU010000803">
    <property type="protein sequence ID" value="CAI9949711.1"/>
    <property type="molecule type" value="Genomic_DNA"/>
</dbReference>
<reference evidence="2 3" key="2">
    <citation type="submission" date="2024-07" db="EMBL/GenBank/DDBJ databases">
        <authorList>
            <person name="Akdeniz Z."/>
        </authorList>
    </citation>
    <scope>NUCLEOTIDE SEQUENCE [LARGE SCALE GENOMIC DNA]</scope>
</reference>
<proteinExistence type="predicted"/>
<sequence length="128" mass="15015">MNPLPWRKASTILSIIIKYTKIERISPKKKSEVIQVFVFVLDLMKGTREELNIWSKAQNKKYQLKLIQWQKIKHTAVNQELNQGGSYKMEQHKLIWIIPSVESGLTAEFNNNMIQYNTIKTRPELATN</sequence>
<reference evidence="1" key="1">
    <citation type="submission" date="2023-06" db="EMBL/GenBank/DDBJ databases">
        <authorList>
            <person name="Kurt Z."/>
        </authorList>
    </citation>
    <scope>NUCLEOTIDE SEQUENCE</scope>
</reference>